<feature type="binding site" evidence="15">
    <location>
        <begin position="157"/>
        <end position="158"/>
    </location>
    <ligand>
        <name>NADP(+)</name>
        <dbReference type="ChEBI" id="CHEBI:58349"/>
    </ligand>
</feature>
<comment type="similarity">
    <text evidence="4 15">Belongs to the aspartate-semialdehyde dehydrogenase family.</text>
</comment>
<dbReference type="SUPFAM" id="SSF51735">
    <property type="entry name" value="NAD(P)-binding Rossmann-fold domains"/>
    <property type="match status" value="1"/>
</dbReference>
<sequence length="324" mass="35375">MGYVVAVVGATGMVGRKMLEVLEEREFPVGEIKLLASARSAGERIGFRGEERVVEELVPESFHGVDLALFSAGGGVSKRFAPEAARRGAVVVDNSSAWRMAPEIPLVVPEVNPEAVGGADIIANPNCSTTQCVLPLKVVDELFGLKRVVYSTYQAVSGSGRGGIQELEEGERYYPHPVRGNCLPHIDEFLEDGSTKEERKMVDETRKILNQPELPVTATCVRVPVLNSHGVSINIETREEVDLEKLRGALEEFSGIVVEDDPKSNIYPLAREASERDEVFVGRLRRDLSVENGLNMWVVADNLRKGAATNTVQIAELLIEGGRL</sequence>
<evidence type="ECO:0000256" key="14">
    <source>
        <dbReference type="ARBA" id="ARBA00047891"/>
    </source>
</evidence>
<protein>
    <recommendedName>
        <fullName evidence="6 15">Aspartate-semialdehyde dehydrogenase</fullName>
        <shortName evidence="15">ASA dehydrogenase</shortName>
        <shortName evidence="15">ASADH</shortName>
        <ecNumber evidence="6 15">1.2.1.11</ecNumber>
    </recommendedName>
    <alternativeName>
        <fullName evidence="15">Aspartate-beta-semialdehyde dehydrogenase</fullName>
    </alternativeName>
</protein>
<dbReference type="PIRSF" id="PIRSF000148">
    <property type="entry name" value="ASA_dh"/>
    <property type="match status" value="1"/>
</dbReference>
<keyword evidence="7 15" id="KW-0028">Amino-acid biosynthesis</keyword>
<evidence type="ECO:0000256" key="8">
    <source>
        <dbReference type="ARBA" id="ARBA00022697"/>
    </source>
</evidence>
<comment type="function">
    <text evidence="15">Catalyzes the NADPH-dependent formation of L-aspartate-semialdehyde (L-ASA) by the reductive dephosphorylation of L-aspartyl-4-phosphate.</text>
</comment>
<dbReference type="RefSeq" id="WP_281835362.1">
    <property type="nucleotide sequence ID" value="NZ_BSDY01000007.1"/>
</dbReference>
<dbReference type="InterPro" id="IPR012280">
    <property type="entry name" value="Semialdhyde_DH_dimer_dom"/>
</dbReference>
<dbReference type="CDD" id="cd02316">
    <property type="entry name" value="VcASADH2_like_N"/>
    <property type="match status" value="1"/>
</dbReference>
<dbReference type="GO" id="GO:0051287">
    <property type="term" value="F:NAD binding"/>
    <property type="evidence" value="ECO:0007669"/>
    <property type="project" value="InterPro"/>
</dbReference>
<evidence type="ECO:0000256" key="9">
    <source>
        <dbReference type="ARBA" id="ARBA00022857"/>
    </source>
</evidence>
<evidence type="ECO:0000256" key="16">
    <source>
        <dbReference type="PIRSR" id="PIRSR000148-1"/>
    </source>
</evidence>
<dbReference type="NCBIfam" id="NF011456">
    <property type="entry name" value="PRK14874.1"/>
    <property type="match status" value="1"/>
</dbReference>
<keyword evidence="13 15" id="KW-0486">Methionine biosynthesis</keyword>
<name>A0A9W6LNU5_9FUSO</name>
<keyword evidence="9 15" id="KW-0521">NADP</keyword>
<feature type="binding site" evidence="15">
    <location>
        <position position="154"/>
    </location>
    <ligand>
        <name>substrate</name>
    </ligand>
</feature>
<keyword evidence="11 15" id="KW-0560">Oxidoreductase</keyword>
<evidence type="ECO:0000256" key="1">
    <source>
        <dbReference type="ARBA" id="ARBA00005021"/>
    </source>
</evidence>
<evidence type="ECO:0000256" key="7">
    <source>
        <dbReference type="ARBA" id="ARBA00022605"/>
    </source>
</evidence>
<organism evidence="18 19">
    <name type="scientific">Propionigenium maris DSM 9537</name>
    <dbReference type="NCBI Taxonomy" id="1123000"/>
    <lineage>
        <taxon>Bacteria</taxon>
        <taxon>Fusobacteriati</taxon>
        <taxon>Fusobacteriota</taxon>
        <taxon>Fusobacteriia</taxon>
        <taxon>Fusobacteriales</taxon>
        <taxon>Fusobacteriaceae</taxon>
        <taxon>Propionigenium</taxon>
    </lineage>
</organism>
<comment type="subunit">
    <text evidence="5 15">Homodimer.</text>
</comment>
<dbReference type="PANTHER" id="PTHR46278:SF2">
    <property type="entry name" value="ASPARTATE-SEMIALDEHYDE DEHYDROGENASE"/>
    <property type="match status" value="1"/>
</dbReference>
<dbReference type="NCBIfam" id="TIGR01296">
    <property type="entry name" value="asd_B"/>
    <property type="match status" value="1"/>
</dbReference>
<comment type="pathway">
    <text evidence="2 15">Amino-acid biosynthesis; L-lysine biosynthesis via DAP pathway; (S)-tetrahydrodipicolinate from L-aspartate: step 2/4.</text>
</comment>
<feature type="binding site" evidence="15">
    <location>
        <position position="222"/>
    </location>
    <ligand>
        <name>substrate</name>
    </ligand>
</feature>
<dbReference type="GO" id="GO:0050661">
    <property type="term" value="F:NADP binding"/>
    <property type="evidence" value="ECO:0007669"/>
    <property type="project" value="UniProtKB-UniRule"/>
</dbReference>
<evidence type="ECO:0000256" key="2">
    <source>
        <dbReference type="ARBA" id="ARBA00005076"/>
    </source>
</evidence>
<keyword evidence="10 15" id="KW-0220">Diaminopimelate biosynthesis</keyword>
<dbReference type="GO" id="GO:0009088">
    <property type="term" value="P:threonine biosynthetic process"/>
    <property type="evidence" value="ECO:0007669"/>
    <property type="project" value="UniProtKB-UniRule"/>
</dbReference>
<evidence type="ECO:0000256" key="13">
    <source>
        <dbReference type="ARBA" id="ARBA00023167"/>
    </source>
</evidence>
<comment type="catalytic activity">
    <reaction evidence="14 15">
        <text>L-aspartate 4-semialdehyde + phosphate + NADP(+) = 4-phospho-L-aspartate + NADPH + H(+)</text>
        <dbReference type="Rhea" id="RHEA:24284"/>
        <dbReference type="ChEBI" id="CHEBI:15378"/>
        <dbReference type="ChEBI" id="CHEBI:43474"/>
        <dbReference type="ChEBI" id="CHEBI:57535"/>
        <dbReference type="ChEBI" id="CHEBI:57783"/>
        <dbReference type="ChEBI" id="CHEBI:58349"/>
        <dbReference type="ChEBI" id="CHEBI:537519"/>
        <dbReference type="EC" id="1.2.1.11"/>
    </reaction>
</comment>
<dbReference type="Proteomes" id="UP001144471">
    <property type="component" value="Unassembled WGS sequence"/>
</dbReference>
<feature type="binding site" evidence="15">
    <location>
        <begin position="11"/>
        <end position="14"/>
    </location>
    <ligand>
        <name>NADP(+)</name>
        <dbReference type="ChEBI" id="CHEBI:58349"/>
    </ligand>
</feature>
<feature type="binding site" evidence="15">
    <location>
        <begin position="39"/>
        <end position="40"/>
    </location>
    <ligand>
        <name>NADP(+)</name>
        <dbReference type="ChEBI" id="CHEBI:58349"/>
    </ligand>
</feature>
<dbReference type="Pfam" id="PF02774">
    <property type="entry name" value="Semialdhyde_dhC"/>
    <property type="match status" value="1"/>
</dbReference>
<evidence type="ECO:0000256" key="12">
    <source>
        <dbReference type="ARBA" id="ARBA00023154"/>
    </source>
</evidence>
<evidence type="ECO:0000313" key="19">
    <source>
        <dbReference type="Proteomes" id="UP001144471"/>
    </source>
</evidence>
<reference evidence="18" key="1">
    <citation type="submission" date="2022-12" db="EMBL/GenBank/DDBJ databases">
        <title>Reference genome sequencing for broad-spectrum identification of bacterial and archaeal isolates by mass spectrometry.</title>
        <authorList>
            <person name="Sekiguchi Y."/>
            <person name="Tourlousse D.M."/>
        </authorList>
    </citation>
    <scope>NUCLEOTIDE SEQUENCE</scope>
    <source>
        <strain evidence="18">10succ1</strain>
    </source>
</reference>
<comment type="pathway">
    <text evidence="1 15">Amino-acid biosynthesis; L-methionine biosynthesis via de novo pathway; L-homoserine from L-aspartate: step 2/3.</text>
</comment>
<dbReference type="EC" id="1.2.1.11" evidence="6 15"/>
<keyword evidence="8 15" id="KW-0791">Threonine biosynthesis</keyword>
<dbReference type="InterPro" id="IPR036291">
    <property type="entry name" value="NAD(P)-bd_dom_sf"/>
</dbReference>
<dbReference type="PANTHER" id="PTHR46278">
    <property type="entry name" value="DEHYDROGENASE, PUTATIVE-RELATED"/>
    <property type="match status" value="1"/>
</dbReference>
<evidence type="ECO:0000256" key="11">
    <source>
        <dbReference type="ARBA" id="ARBA00023002"/>
    </source>
</evidence>
<feature type="active site" description="Proton acceptor" evidence="15 16">
    <location>
        <position position="229"/>
    </location>
</feature>
<dbReference type="Pfam" id="PF01118">
    <property type="entry name" value="Semialdhyde_dh"/>
    <property type="match status" value="1"/>
</dbReference>
<dbReference type="SMART" id="SM00859">
    <property type="entry name" value="Semialdhyde_dh"/>
    <property type="match status" value="1"/>
</dbReference>
<proteinExistence type="inferred from homology"/>
<comment type="pathway">
    <text evidence="3 15">Amino-acid biosynthesis; L-threonine biosynthesis; L-threonine from L-aspartate: step 2/5.</text>
</comment>
<dbReference type="InterPro" id="IPR000534">
    <property type="entry name" value="Semialdehyde_DH_NAD-bd"/>
</dbReference>
<evidence type="ECO:0000256" key="3">
    <source>
        <dbReference type="ARBA" id="ARBA00005097"/>
    </source>
</evidence>
<comment type="caution">
    <text evidence="18">The sequence shown here is derived from an EMBL/GenBank/DDBJ whole genome shotgun (WGS) entry which is preliminary data.</text>
</comment>
<evidence type="ECO:0000259" key="17">
    <source>
        <dbReference type="SMART" id="SM00859"/>
    </source>
</evidence>
<dbReference type="EMBL" id="BSDY01000007">
    <property type="protein sequence ID" value="GLI56300.1"/>
    <property type="molecule type" value="Genomic_DNA"/>
</dbReference>
<evidence type="ECO:0000313" key="18">
    <source>
        <dbReference type="EMBL" id="GLI56300.1"/>
    </source>
</evidence>
<dbReference type="AlphaFoldDB" id="A0A9W6LNU5"/>
<keyword evidence="19" id="KW-1185">Reference proteome</keyword>
<dbReference type="Gene3D" id="3.40.50.720">
    <property type="entry name" value="NAD(P)-binding Rossmann-like Domain"/>
    <property type="match status" value="1"/>
</dbReference>
<evidence type="ECO:0000256" key="4">
    <source>
        <dbReference type="ARBA" id="ARBA00010584"/>
    </source>
</evidence>
<dbReference type="HAMAP" id="MF_02121">
    <property type="entry name" value="ASADH"/>
    <property type="match status" value="1"/>
</dbReference>
<evidence type="ECO:0000256" key="15">
    <source>
        <dbReference type="HAMAP-Rule" id="MF_02121"/>
    </source>
</evidence>
<dbReference type="GO" id="GO:0019877">
    <property type="term" value="P:diaminopimelate biosynthetic process"/>
    <property type="evidence" value="ECO:0007669"/>
    <property type="project" value="UniProtKB-UniRule"/>
</dbReference>
<dbReference type="InterPro" id="IPR012080">
    <property type="entry name" value="Asp_semialdehyde_DH"/>
</dbReference>
<dbReference type="InterPro" id="IPR005986">
    <property type="entry name" value="Asp_semialdehyde_DH_beta"/>
</dbReference>
<dbReference type="GO" id="GO:0046983">
    <property type="term" value="F:protein dimerization activity"/>
    <property type="evidence" value="ECO:0007669"/>
    <property type="project" value="InterPro"/>
</dbReference>
<dbReference type="GO" id="GO:0009097">
    <property type="term" value="P:isoleucine biosynthetic process"/>
    <property type="evidence" value="ECO:0007669"/>
    <property type="project" value="UniProtKB-UniRule"/>
</dbReference>
<feature type="binding site" evidence="15">
    <location>
        <position position="99"/>
    </location>
    <ligand>
        <name>phosphate</name>
        <dbReference type="ChEBI" id="CHEBI:43474"/>
    </ligand>
</feature>
<keyword evidence="12 15" id="KW-0457">Lysine biosynthesis</keyword>
<dbReference type="GO" id="GO:0004073">
    <property type="term" value="F:aspartate-semialdehyde dehydrogenase activity"/>
    <property type="evidence" value="ECO:0007669"/>
    <property type="project" value="UniProtKB-UniRule"/>
</dbReference>
<evidence type="ECO:0000256" key="6">
    <source>
        <dbReference type="ARBA" id="ARBA00013120"/>
    </source>
</evidence>
<dbReference type="CDD" id="cd18131">
    <property type="entry name" value="ASADH_C_bac_euk_like"/>
    <property type="match status" value="1"/>
</dbReference>
<evidence type="ECO:0000256" key="5">
    <source>
        <dbReference type="ARBA" id="ARBA00011738"/>
    </source>
</evidence>
<dbReference type="SUPFAM" id="SSF55347">
    <property type="entry name" value="Glyceraldehyde-3-phosphate dehydrogenase-like, C-terminal domain"/>
    <property type="match status" value="1"/>
</dbReference>
<feature type="active site" description="Acyl-thioester intermediate" evidence="15 16">
    <location>
        <position position="127"/>
    </location>
</feature>
<dbReference type="GO" id="GO:0071266">
    <property type="term" value="P:'de novo' L-methionine biosynthetic process"/>
    <property type="evidence" value="ECO:0007669"/>
    <property type="project" value="UniProtKB-UniRule"/>
</dbReference>
<gene>
    <name evidence="15 18" type="primary">asd</name>
    <name evidence="18" type="ORF">PM10SUCC1_18140</name>
</gene>
<accession>A0A9W6LNU5</accession>
<comment type="caution">
    <text evidence="15">Lacks conserved residue(s) required for the propagation of feature annotation.</text>
</comment>
<dbReference type="Gene3D" id="3.30.360.10">
    <property type="entry name" value="Dihydrodipicolinate Reductase, domain 2"/>
    <property type="match status" value="1"/>
</dbReference>
<feature type="domain" description="Semialdehyde dehydrogenase NAD-binding" evidence="17">
    <location>
        <begin position="4"/>
        <end position="119"/>
    </location>
</feature>
<feature type="binding site" evidence="15">
    <location>
        <position position="302"/>
    </location>
    <ligand>
        <name>NADP(+)</name>
        <dbReference type="ChEBI" id="CHEBI:58349"/>
    </ligand>
</feature>
<evidence type="ECO:0000256" key="10">
    <source>
        <dbReference type="ARBA" id="ARBA00022915"/>
    </source>
</evidence>
<dbReference type="GO" id="GO:0009089">
    <property type="term" value="P:lysine biosynthetic process via diaminopimelate"/>
    <property type="evidence" value="ECO:0007669"/>
    <property type="project" value="UniProtKB-UniRule"/>
</dbReference>